<dbReference type="SUPFAM" id="SSF52402">
    <property type="entry name" value="Adenine nucleotide alpha hydrolases-like"/>
    <property type="match status" value="2"/>
</dbReference>
<organism evidence="3 4">
    <name type="scientific">Kutzneria buriramensis</name>
    <dbReference type="NCBI Taxonomy" id="1045776"/>
    <lineage>
        <taxon>Bacteria</taxon>
        <taxon>Bacillati</taxon>
        <taxon>Actinomycetota</taxon>
        <taxon>Actinomycetes</taxon>
        <taxon>Pseudonocardiales</taxon>
        <taxon>Pseudonocardiaceae</taxon>
        <taxon>Kutzneria</taxon>
    </lineage>
</organism>
<dbReference type="Pfam" id="PF00582">
    <property type="entry name" value="Usp"/>
    <property type="match status" value="1"/>
</dbReference>
<sequence length="277" mass="29793">MTVGTDGSRWGETALHWAARHAWNRGDELLVLRGAHGGSTRPITRDFPLLPVRIRTTVGNPLAAFAESSWESELLVLGCRGERHRHPGLGDLVVPAVLTAHCDIVIVRGSDDAVDGRHRRVTAMVGGSPDDPLVVAHAVDKALALRAQLMVLHAVPDPLTHHPVSRQHDTDEILVAAEKVVAGLARYPATFIEPVRAHPHEVVASRTDTDLLVVGRGRSGAVMRSALHLAPCPVMVVHDPTPPVRTAPSGHRATWTPCLPWPRDNRSPLTPATTGGI</sequence>
<evidence type="ECO:0000313" key="4">
    <source>
        <dbReference type="Proteomes" id="UP000256269"/>
    </source>
</evidence>
<feature type="compositionally biased region" description="Polar residues" evidence="1">
    <location>
        <begin position="267"/>
        <end position="277"/>
    </location>
</feature>
<feature type="domain" description="UspA" evidence="2">
    <location>
        <begin position="119"/>
        <end position="238"/>
    </location>
</feature>
<proteinExistence type="predicted"/>
<protein>
    <submittedName>
        <fullName evidence="3">Nucleotide-binding universal stress UspA family protein</fullName>
    </submittedName>
</protein>
<dbReference type="InterPro" id="IPR006016">
    <property type="entry name" value="UspA"/>
</dbReference>
<dbReference type="Proteomes" id="UP000256269">
    <property type="component" value="Unassembled WGS sequence"/>
</dbReference>
<keyword evidence="4" id="KW-1185">Reference proteome</keyword>
<comment type="caution">
    <text evidence="3">The sequence shown here is derived from an EMBL/GenBank/DDBJ whole genome shotgun (WGS) entry which is preliminary data.</text>
</comment>
<reference evidence="3 4" key="1">
    <citation type="submission" date="2018-08" db="EMBL/GenBank/DDBJ databases">
        <title>Genomic Encyclopedia of Archaeal and Bacterial Type Strains, Phase II (KMG-II): from individual species to whole genera.</title>
        <authorList>
            <person name="Goeker M."/>
        </authorList>
    </citation>
    <scope>NUCLEOTIDE SEQUENCE [LARGE SCALE GENOMIC DNA]</scope>
    <source>
        <strain evidence="3 4">DSM 45791</strain>
    </source>
</reference>
<dbReference type="EMBL" id="QUNO01000019">
    <property type="protein sequence ID" value="REH34857.1"/>
    <property type="molecule type" value="Genomic_DNA"/>
</dbReference>
<name>A0A3E0GY23_9PSEU</name>
<dbReference type="Gene3D" id="3.40.50.12370">
    <property type="match status" value="1"/>
</dbReference>
<feature type="region of interest" description="Disordered" evidence="1">
    <location>
        <begin position="244"/>
        <end position="277"/>
    </location>
</feature>
<dbReference type="AlphaFoldDB" id="A0A3E0GY23"/>
<accession>A0A3E0GY23</accession>
<evidence type="ECO:0000259" key="2">
    <source>
        <dbReference type="Pfam" id="PF00582"/>
    </source>
</evidence>
<gene>
    <name evidence="3" type="ORF">BCF44_119133</name>
</gene>
<evidence type="ECO:0000256" key="1">
    <source>
        <dbReference type="SAM" id="MobiDB-lite"/>
    </source>
</evidence>
<evidence type="ECO:0000313" key="3">
    <source>
        <dbReference type="EMBL" id="REH34857.1"/>
    </source>
</evidence>